<name>A0ACD3A4N7_9AGAR</name>
<accession>A0ACD3A4N7</accession>
<dbReference type="Proteomes" id="UP000308600">
    <property type="component" value="Unassembled WGS sequence"/>
</dbReference>
<protein>
    <submittedName>
        <fullName evidence="1">Uncharacterized protein</fullName>
    </submittedName>
</protein>
<reference evidence="1 2" key="1">
    <citation type="journal article" date="2019" name="Nat. Ecol. Evol.">
        <title>Megaphylogeny resolves global patterns of mushroom evolution.</title>
        <authorList>
            <person name="Varga T."/>
            <person name="Krizsan K."/>
            <person name="Foldi C."/>
            <person name="Dima B."/>
            <person name="Sanchez-Garcia M."/>
            <person name="Sanchez-Ramirez S."/>
            <person name="Szollosi G.J."/>
            <person name="Szarkandi J.G."/>
            <person name="Papp V."/>
            <person name="Albert L."/>
            <person name="Andreopoulos W."/>
            <person name="Angelini C."/>
            <person name="Antonin V."/>
            <person name="Barry K.W."/>
            <person name="Bougher N.L."/>
            <person name="Buchanan P."/>
            <person name="Buyck B."/>
            <person name="Bense V."/>
            <person name="Catcheside P."/>
            <person name="Chovatia M."/>
            <person name="Cooper J."/>
            <person name="Damon W."/>
            <person name="Desjardin D."/>
            <person name="Finy P."/>
            <person name="Geml J."/>
            <person name="Haridas S."/>
            <person name="Hughes K."/>
            <person name="Justo A."/>
            <person name="Karasinski D."/>
            <person name="Kautmanova I."/>
            <person name="Kiss B."/>
            <person name="Kocsube S."/>
            <person name="Kotiranta H."/>
            <person name="LaButti K.M."/>
            <person name="Lechner B.E."/>
            <person name="Liimatainen K."/>
            <person name="Lipzen A."/>
            <person name="Lukacs Z."/>
            <person name="Mihaltcheva S."/>
            <person name="Morgado L.N."/>
            <person name="Niskanen T."/>
            <person name="Noordeloos M.E."/>
            <person name="Ohm R.A."/>
            <person name="Ortiz-Santana B."/>
            <person name="Ovrebo C."/>
            <person name="Racz N."/>
            <person name="Riley R."/>
            <person name="Savchenko A."/>
            <person name="Shiryaev A."/>
            <person name="Soop K."/>
            <person name="Spirin V."/>
            <person name="Szebenyi C."/>
            <person name="Tomsovsky M."/>
            <person name="Tulloss R.E."/>
            <person name="Uehling J."/>
            <person name="Grigoriev I.V."/>
            <person name="Vagvolgyi C."/>
            <person name="Papp T."/>
            <person name="Martin F.M."/>
            <person name="Miettinen O."/>
            <person name="Hibbett D.S."/>
            <person name="Nagy L.G."/>
        </authorList>
    </citation>
    <scope>NUCLEOTIDE SEQUENCE [LARGE SCALE GENOMIC DNA]</scope>
    <source>
        <strain evidence="1 2">NL-1719</strain>
    </source>
</reference>
<evidence type="ECO:0000313" key="1">
    <source>
        <dbReference type="EMBL" id="TFK60616.1"/>
    </source>
</evidence>
<organism evidence="1 2">
    <name type="scientific">Pluteus cervinus</name>
    <dbReference type="NCBI Taxonomy" id="181527"/>
    <lineage>
        <taxon>Eukaryota</taxon>
        <taxon>Fungi</taxon>
        <taxon>Dikarya</taxon>
        <taxon>Basidiomycota</taxon>
        <taxon>Agaricomycotina</taxon>
        <taxon>Agaricomycetes</taxon>
        <taxon>Agaricomycetidae</taxon>
        <taxon>Agaricales</taxon>
        <taxon>Pluteineae</taxon>
        <taxon>Pluteaceae</taxon>
        <taxon>Pluteus</taxon>
    </lineage>
</organism>
<proteinExistence type="predicted"/>
<gene>
    <name evidence="1" type="ORF">BDN72DRAFT_904817</name>
</gene>
<evidence type="ECO:0000313" key="2">
    <source>
        <dbReference type="Proteomes" id="UP000308600"/>
    </source>
</evidence>
<keyword evidence="2" id="KW-1185">Reference proteome</keyword>
<sequence length="300" mass="33597">MDSSQIHSTKLFSPSLDQIVDVRVLLLTKLPLEIVDTVIVEADYRARIWAGVRVDADDDDIGDSWDNSHDEDEDEEEHSNTLRTPHNREVEGHTGSNHDDDSGGDAEFAVDHSRVIVVSAEYQPFNTTEKLLVTKAIPEKPERVRASEDDRIPRIERVVFCFESHDQGWGGESGLVGPYDGSFTWFEAVIYRPDENGGPIIEKIPPGAFINNEGISGKYKPVGSWVIQRNMRADGEYREYEIVWTKESNFEWDGTVGCGTGKGFVEALEPGDKIGIIARAQYPGWVNNTWNAEVEVVLSC</sequence>
<dbReference type="EMBL" id="ML208752">
    <property type="protein sequence ID" value="TFK60616.1"/>
    <property type="molecule type" value="Genomic_DNA"/>
</dbReference>